<evidence type="ECO:0000256" key="1">
    <source>
        <dbReference type="SAM" id="Phobius"/>
    </source>
</evidence>
<evidence type="ECO:0008006" key="4">
    <source>
        <dbReference type="Google" id="ProtNLM"/>
    </source>
</evidence>
<evidence type="ECO:0000313" key="3">
    <source>
        <dbReference type="Proteomes" id="UP000292858"/>
    </source>
</evidence>
<keyword evidence="1" id="KW-0812">Transmembrane</keyword>
<proteinExistence type="predicted"/>
<keyword evidence="1" id="KW-0472">Membrane</keyword>
<protein>
    <recommendedName>
        <fullName evidence="4">HupE/UreJ family protein</fullName>
    </recommendedName>
</protein>
<accession>A0A4Q9B5J7</accession>
<feature type="transmembrane region" description="Helical" evidence="1">
    <location>
        <begin position="106"/>
        <end position="127"/>
    </location>
</feature>
<name>A0A4Q9B5J7_9DEIN</name>
<feature type="transmembrane region" description="Helical" evidence="1">
    <location>
        <begin position="41"/>
        <end position="63"/>
    </location>
</feature>
<organism evidence="2 3">
    <name type="scientific">Thermus thermamylovorans</name>
    <dbReference type="NCBI Taxonomy" id="2509362"/>
    <lineage>
        <taxon>Bacteria</taxon>
        <taxon>Thermotogati</taxon>
        <taxon>Deinococcota</taxon>
        <taxon>Deinococci</taxon>
        <taxon>Thermales</taxon>
        <taxon>Thermaceae</taxon>
        <taxon>Thermus</taxon>
    </lineage>
</organism>
<dbReference type="OrthoDB" id="8850092at2"/>
<feature type="transmembrane region" description="Helical" evidence="1">
    <location>
        <begin position="70"/>
        <end position="86"/>
    </location>
</feature>
<keyword evidence="3" id="KW-1185">Reference proteome</keyword>
<sequence length="195" mass="20741">MELWTGLALLGLLHGLNPAMGWLMAAARGWWEGHWRGVAQALPPIGLGHLAGVALSLLPLLALNLLLPQEWVLGPVGLALVGLGLLRWRRARHPRVRSQAGGKELFLWSGLLAFGHGAGAMLLPLCLSGPPLPLFGLEAVLFHSLVAFAATGAAAFLVFRLGAEVIPRLWPNHERIWALALAGMGFFSLAKGLSA</sequence>
<dbReference type="Proteomes" id="UP000292858">
    <property type="component" value="Unassembled WGS sequence"/>
</dbReference>
<dbReference type="AlphaFoldDB" id="A0A4Q9B5J7"/>
<keyword evidence="1" id="KW-1133">Transmembrane helix</keyword>
<evidence type="ECO:0000313" key="2">
    <source>
        <dbReference type="EMBL" id="TBH20945.1"/>
    </source>
</evidence>
<feature type="transmembrane region" description="Helical" evidence="1">
    <location>
        <begin position="139"/>
        <end position="163"/>
    </location>
</feature>
<gene>
    <name evidence="2" type="ORF">ETP66_03990</name>
</gene>
<comment type="caution">
    <text evidence="2">The sequence shown here is derived from an EMBL/GenBank/DDBJ whole genome shotgun (WGS) entry which is preliminary data.</text>
</comment>
<reference evidence="2 3" key="1">
    <citation type="submission" date="2019-02" db="EMBL/GenBank/DDBJ databases">
        <title>Thermus sp. a novel from hot spring.</title>
        <authorList>
            <person name="Zhao Z."/>
        </authorList>
    </citation>
    <scope>NUCLEOTIDE SEQUENCE [LARGE SCALE GENOMIC DNA]</scope>
    <source>
        <strain evidence="2 3">CFH 72773T</strain>
    </source>
</reference>
<dbReference type="EMBL" id="SIJL01000004">
    <property type="protein sequence ID" value="TBH20945.1"/>
    <property type="molecule type" value="Genomic_DNA"/>
</dbReference>
<dbReference type="RefSeq" id="WP_130840857.1">
    <property type="nucleotide sequence ID" value="NZ_SIJL01000004.1"/>
</dbReference>